<evidence type="ECO:0000256" key="2">
    <source>
        <dbReference type="ARBA" id="ARBA00022670"/>
    </source>
</evidence>
<dbReference type="InterPro" id="IPR013128">
    <property type="entry name" value="Peptidase_C1A"/>
</dbReference>
<comment type="similarity">
    <text evidence="1">Belongs to the peptidase C1 family.</text>
</comment>
<proteinExistence type="inferred from homology"/>
<dbReference type="InterPro" id="IPR039417">
    <property type="entry name" value="Peptidase_C1A_papain-like"/>
</dbReference>
<dbReference type="OrthoDB" id="190265at2759"/>
<dbReference type="InterPro" id="IPR000169">
    <property type="entry name" value="Pept_cys_AS"/>
</dbReference>
<evidence type="ECO:0000256" key="5">
    <source>
        <dbReference type="ARBA" id="ARBA00023145"/>
    </source>
</evidence>
<keyword evidence="4" id="KW-0788">Thiol protease</keyword>
<dbReference type="Pfam" id="PF08246">
    <property type="entry name" value="Inhibitor_I29"/>
    <property type="match status" value="1"/>
</dbReference>
<dbReference type="PANTHER" id="PTHR12411">
    <property type="entry name" value="CYSTEINE PROTEASE FAMILY C1-RELATED"/>
    <property type="match status" value="1"/>
</dbReference>
<dbReference type="RefSeq" id="XP_030640895.1">
    <property type="nucleotide sequence ID" value="XM_030785035.1"/>
</dbReference>
<feature type="signal peptide" evidence="7">
    <location>
        <begin position="1"/>
        <end position="16"/>
    </location>
</feature>
<dbReference type="GO" id="GO:0006508">
    <property type="term" value="P:proteolysis"/>
    <property type="evidence" value="ECO:0007669"/>
    <property type="project" value="UniProtKB-KW"/>
</dbReference>
<evidence type="ECO:0000259" key="9">
    <source>
        <dbReference type="SMART" id="SM00848"/>
    </source>
</evidence>
<protein>
    <submittedName>
        <fullName evidence="11 12">Cathepsin S-like isoform X2</fullName>
    </submittedName>
</protein>
<dbReference type="InterPro" id="IPR025660">
    <property type="entry name" value="Pept_his_AS"/>
</dbReference>
<evidence type="ECO:0000313" key="11">
    <source>
        <dbReference type="RefSeq" id="XP_030640895.1"/>
    </source>
</evidence>
<dbReference type="SMART" id="SM00645">
    <property type="entry name" value="Pept_C1"/>
    <property type="match status" value="1"/>
</dbReference>
<dbReference type="PROSITE" id="PS00640">
    <property type="entry name" value="THIOL_PROTEASE_ASN"/>
    <property type="match status" value="1"/>
</dbReference>
<evidence type="ECO:0000256" key="1">
    <source>
        <dbReference type="ARBA" id="ARBA00008455"/>
    </source>
</evidence>
<dbReference type="InterPro" id="IPR025661">
    <property type="entry name" value="Pept_asp_AS"/>
</dbReference>
<sequence length="329" mass="36548">MLRALLIVVLCGASMALTDPNLDLHWQMWKKTHYKSYENEVEELGRRELWEKNLRLITLHNLEASMGMHTYDLGMNHMGDLTTEEILQHFAGTRVPENLNRGPTEFVSTNTVSLPDSIDWREQGYVTDVKNQGACGSCWAFSSVGALEGQMKKTTGRLFSLSPQNLVDCSSKYGTMGCNGGWMYDAFRYVIANGGIESDASYPYVGVQQQCHYDPSKRAANCSSYNFVAKGDEQALKEAVATIGPISVAIDATRPQFILYRSGVYNDPSCSQRINHAVLVVGYGTLNGQDYWLVKNSWGTAFGDGGYIRMSRNKGNQCGIASYGTYPIM</sequence>
<dbReference type="PRINTS" id="PR00705">
    <property type="entry name" value="PAPAIN"/>
</dbReference>
<evidence type="ECO:0000259" key="8">
    <source>
        <dbReference type="SMART" id="SM00645"/>
    </source>
</evidence>
<dbReference type="SMART" id="SM00848">
    <property type="entry name" value="Inhibitor_I29"/>
    <property type="match status" value="1"/>
</dbReference>
<evidence type="ECO:0000313" key="10">
    <source>
        <dbReference type="Proteomes" id="UP000504632"/>
    </source>
</evidence>
<dbReference type="PROSITE" id="PS00639">
    <property type="entry name" value="THIOL_PROTEASE_HIS"/>
    <property type="match status" value="1"/>
</dbReference>
<evidence type="ECO:0000256" key="4">
    <source>
        <dbReference type="ARBA" id="ARBA00022807"/>
    </source>
</evidence>
<evidence type="ECO:0000256" key="7">
    <source>
        <dbReference type="SAM" id="SignalP"/>
    </source>
</evidence>
<feature type="domain" description="Peptidase C1A papain C-terminal" evidence="8">
    <location>
        <begin position="114"/>
        <end position="328"/>
    </location>
</feature>
<organism evidence="10 11">
    <name type="scientific">Chanos chanos</name>
    <name type="common">Milkfish</name>
    <name type="synonym">Mugil chanos</name>
    <dbReference type="NCBI Taxonomy" id="29144"/>
    <lineage>
        <taxon>Eukaryota</taxon>
        <taxon>Metazoa</taxon>
        <taxon>Chordata</taxon>
        <taxon>Craniata</taxon>
        <taxon>Vertebrata</taxon>
        <taxon>Euteleostomi</taxon>
        <taxon>Actinopterygii</taxon>
        <taxon>Neopterygii</taxon>
        <taxon>Teleostei</taxon>
        <taxon>Ostariophysi</taxon>
        <taxon>Gonorynchiformes</taxon>
        <taxon>Chanidae</taxon>
        <taxon>Chanos</taxon>
    </lineage>
</organism>
<keyword evidence="5" id="KW-0865">Zymogen</keyword>
<keyword evidence="7" id="KW-0732">Signal</keyword>
<dbReference type="AlphaFoldDB" id="A0A6J2W625"/>
<accession>A0A6J2W625</accession>
<evidence type="ECO:0000256" key="3">
    <source>
        <dbReference type="ARBA" id="ARBA00022801"/>
    </source>
</evidence>
<keyword evidence="6" id="KW-1015">Disulfide bond</keyword>
<dbReference type="Pfam" id="PF00112">
    <property type="entry name" value="Peptidase_C1"/>
    <property type="match status" value="1"/>
</dbReference>
<dbReference type="CDD" id="cd02248">
    <property type="entry name" value="Peptidase_C1A"/>
    <property type="match status" value="1"/>
</dbReference>
<dbReference type="Proteomes" id="UP000504632">
    <property type="component" value="Chromosome 9"/>
</dbReference>
<dbReference type="GO" id="GO:0008234">
    <property type="term" value="F:cysteine-type peptidase activity"/>
    <property type="evidence" value="ECO:0007669"/>
    <property type="project" value="UniProtKB-KW"/>
</dbReference>
<keyword evidence="3" id="KW-0378">Hydrolase</keyword>
<evidence type="ECO:0000313" key="12">
    <source>
        <dbReference type="RefSeq" id="XP_030640896.1"/>
    </source>
</evidence>
<feature type="chain" id="PRO_5044642827" evidence="7">
    <location>
        <begin position="17"/>
        <end position="329"/>
    </location>
</feature>
<name>A0A6J2W625_CHACN</name>
<dbReference type="FunFam" id="3.90.70.10:FF:000006">
    <property type="entry name" value="Cathepsin S"/>
    <property type="match status" value="1"/>
</dbReference>
<dbReference type="InterPro" id="IPR000668">
    <property type="entry name" value="Peptidase_C1A_C"/>
</dbReference>
<feature type="domain" description="Cathepsin propeptide inhibitor" evidence="9">
    <location>
        <begin position="26"/>
        <end position="86"/>
    </location>
</feature>
<dbReference type="GeneID" id="115821256"/>
<dbReference type="PROSITE" id="PS00139">
    <property type="entry name" value="THIOL_PROTEASE_CYS"/>
    <property type="match status" value="1"/>
</dbReference>
<evidence type="ECO:0000256" key="6">
    <source>
        <dbReference type="ARBA" id="ARBA00023157"/>
    </source>
</evidence>
<dbReference type="InterPro" id="IPR038765">
    <property type="entry name" value="Papain-like_cys_pep_sf"/>
</dbReference>
<gene>
    <name evidence="11 12" type="primary">LOC115821256</name>
</gene>
<dbReference type="InterPro" id="IPR013201">
    <property type="entry name" value="Prot_inhib_I29"/>
</dbReference>
<reference evidence="11 12" key="1">
    <citation type="submission" date="2025-04" db="UniProtKB">
        <authorList>
            <consortium name="RefSeq"/>
        </authorList>
    </citation>
    <scope>IDENTIFICATION</scope>
</reference>
<dbReference type="Gene3D" id="3.90.70.10">
    <property type="entry name" value="Cysteine proteinases"/>
    <property type="match status" value="1"/>
</dbReference>
<keyword evidence="2" id="KW-0645">Protease</keyword>
<dbReference type="RefSeq" id="XP_030640896.1">
    <property type="nucleotide sequence ID" value="XM_030785036.1"/>
</dbReference>
<dbReference type="SUPFAM" id="SSF54001">
    <property type="entry name" value="Cysteine proteinases"/>
    <property type="match status" value="1"/>
</dbReference>
<keyword evidence="10" id="KW-1185">Reference proteome</keyword>